<protein>
    <submittedName>
        <fullName evidence="2">Uncharacterized protein</fullName>
    </submittedName>
</protein>
<gene>
    <name evidence="2" type="ordered locus">ETA_13620</name>
</gene>
<dbReference type="eggNOG" id="ENOG5031QVX">
    <property type="taxonomic scope" value="Bacteria"/>
</dbReference>
<dbReference type="KEGG" id="eta:ETA_13620"/>
<evidence type="ECO:0000313" key="2">
    <source>
        <dbReference type="EMBL" id="CAO96408.1"/>
    </source>
</evidence>
<sequence>MKLSTLILCTFPLSGCVSPYPGVDALEGPSVCQGFDCKKGPGTFPDNRAAHRPTKDEKIRTRQGLPPDFGSENITIGAPIRF</sequence>
<dbReference type="HOGENOM" id="CLU_2493098_0_0_6"/>
<evidence type="ECO:0000313" key="3">
    <source>
        <dbReference type="Proteomes" id="UP000001726"/>
    </source>
</evidence>
<feature type="region of interest" description="Disordered" evidence="1">
    <location>
        <begin position="43"/>
        <end position="70"/>
    </location>
</feature>
<evidence type="ECO:0000256" key="1">
    <source>
        <dbReference type="SAM" id="MobiDB-lite"/>
    </source>
</evidence>
<organism evidence="2 3">
    <name type="scientific">Erwinia tasmaniensis (strain DSM 17950 / CFBP 7177 / CIP 109463 / NCPPB 4357 / Et1/99)</name>
    <dbReference type="NCBI Taxonomy" id="465817"/>
    <lineage>
        <taxon>Bacteria</taxon>
        <taxon>Pseudomonadati</taxon>
        <taxon>Pseudomonadota</taxon>
        <taxon>Gammaproteobacteria</taxon>
        <taxon>Enterobacterales</taxon>
        <taxon>Erwiniaceae</taxon>
        <taxon>Erwinia</taxon>
    </lineage>
</organism>
<dbReference type="AlphaFoldDB" id="B2VFM3"/>
<keyword evidence="3" id="KW-1185">Reference proteome</keyword>
<dbReference type="Proteomes" id="UP000001726">
    <property type="component" value="Chromosome"/>
</dbReference>
<accession>B2VFM3</accession>
<name>B2VFM3_ERWT9</name>
<reference evidence="2 3" key="1">
    <citation type="journal article" date="2008" name="Environ. Microbiol.">
        <title>The genome of Erwinia tasmaniensis strain Et1/99, a non-pathogenic bacterium in the genus Erwinia.</title>
        <authorList>
            <person name="Kube M."/>
            <person name="Migdoll A.M."/>
            <person name="Mueller I."/>
            <person name="Kuhl H."/>
            <person name="Beck A."/>
            <person name="Reinhardt R."/>
            <person name="Geider K."/>
        </authorList>
    </citation>
    <scope>NUCLEOTIDE SEQUENCE [LARGE SCALE GENOMIC DNA]</scope>
    <source>
        <strain evidence="3">DSM 17950 / CFBP 7177 / CIP 109463 / NCPPB 4357 / Et1/99</strain>
    </source>
</reference>
<proteinExistence type="predicted"/>
<dbReference type="EMBL" id="CU468135">
    <property type="protein sequence ID" value="CAO96408.1"/>
    <property type="molecule type" value="Genomic_DNA"/>
</dbReference>